<proteinExistence type="predicted"/>
<comment type="caution">
    <text evidence="1">The sequence shown here is derived from an EMBL/GenBank/DDBJ whole genome shotgun (WGS) entry which is preliminary data.</text>
</comment>
<reference evidence="1" key="1">
    <citation type="submission" date="2020-04" db="EMBL/GenBank/DDBJ databases">
        <authorList>
            <person name="Alioto T."/>
            <person name="Alioto T."/>
            <person name="Gomez Garrido J."/>
        </authorList>
    </citation>
    <scope>NUCLEOTIDE SEQUENCE</scope>
    <source>
        <strain evidence="1">A484AB</strain>
    </source>
</reference>
<keyword evidence="2" id="KW-1185">Reference proteome</keyword>
<evidence type="ECO:0000313" key="1">
    <source>
        <dbReference type="EMBL" id="CAB3993123.1"/>
    </source>
</evidence>
<dbReference type="Proteomes" id="UP001152795">
    <property type="component" value="Unassembled WGS sequence"/>
</dbReference>
<sequence>MEEQEEYGDDLMEQLQKLYPDYGNLEPDNILSELEFLCYELTEANTPDEEYDINREIGYATEVRRRKLLQGTKQETVPEQKEDTNPEDIPLPNETREELEEMFPGLSELSYDVLMDEGDRTLSKLLNPNEPDTSVDTNSKKLSYIRMLTNEYQRKSRLSDLLNLRDRVTKRKLITREDERRFTRFKRWARENAGVLSTLLIASAGVITSMVIVLRKVLWSLSDSSRRTDRKLNELETRIPPVFEKVANGLEWLSDNV</sequence>
<gene>
    <name evidence="1" type="ORF">PACLA_8A073871</name>
</gene>
<organism evidence="1 2">
    <name type="scientific">Paramuricea clavata</name>
    <name type="common">Red gorgonian</name>
    <name type="synonym">Violescent sea-whip</name>
    <dbReference type="NCBI Taxonomy" id="317549"/>
    <lineage>
        <taxon>Eukaryota</taxon>
        <taxon>Metazoa</taxon>
        <taxon>Cnidaria</taxon>
        <taxon>Anthozoa</taxon>
        <taxon>Octocorallia</taxon>
        <taxon>Malacalcyonacea</taxon>
        <taxon>Plexauridae</taxon>
        <taxon>Paramuricea</taxon>
    </lineage>
</organism>
<evidence type="ECO:0000313" key="2">
    <source>
        <dbReference type="Proteomes" id="UP001152795"/>
    </source>
</evidence>
<name>A0A6S7GN97_PARCT</name>
<dbReference type="EMBL" id="CACRXK020002191">
    <property type="protein sequence ID" value="CAB3993123.1"/>
    <property type="molecule type" value="Genomic_DNA"/>
</dbReference>
<dbReference type="AlphaFoldDB" id="A0A6S7GN97"/>
<accession>A0A6S7GN97</accession>
<protein>
    <submittedName>
        <fullName evidence="1">Uncharacterized protein</fullName>
    </submittedName>
</protein>